<dbReference type="Gene3D" id="3.90.520.10">
    <property type="entry name" value="SMAD MH1 domain"/>
    <property type="match status" value="1"/>
</dbReference>
<reference evidence="11" key="1">
    <citation type="submission" date="2022-01" db="EMBL/GenBank/DDBJ databases">
        <authorList>
            <person name="King R."/>
        </authorList>
    </citation>
    <scope>NUCLEOTIDE SEQUENCE</scope>
</reference>
<keyword evidence="3" id="KW-0862">Zinc</keyword>
<dbReference type="PROSITE" id="PS51075">
    <property type="entry name" value="MH1"/>
    <property type="match status" value="1"/>
</dbReference>
<dbReference type="InterPro" id="IPR013790">
    <property type="entry name" value="Dwarfin"/>
</dbReference>
<dbReference type="GO" id="GO:0005737">
    <property type="term" value="C:cytoplasm"/>
    <property type="evidence" value="ECO:0007669"/>
    <property type="project" value="UniProtKB-SubCell"/>
</dbReference>
<evidence type="ECO:0000313" key="11">
    <source>
        <dbReference type="EMBL" id="CAH1399698.1"/>
    </source>
</evidence>
<dbReference type="InterPro" id="IPR017855">
    <property type="entry name" value="SMAD-like_dom_sf"/>
</dbReference>
<evidence type="ECO:0000256" key="1">
    <source>
        <dbReference type="ARBA" id="ARBA00005545"/>
    </source>
</evidence>
<dbReference type="GO" id="GO:0070411">
    <property type="term" value="F:I-SMAD binding"/>
    <property type="evidence" value="ECO:0007669"/>
    <property type="project" value="TreeGrafter"/>
</dbReference>
<dbReference type="SUPFAM" id="SSF49879">
    <property type="entry name" value="SMAD/FHA domain"/>
    <property type="match status" value="1"/>
</dbReference>
<protein>
    <recommendedName>
        <fullName evidence="7">Mothers against decapentaplegic homolog</fullName>
        <shortName evidence="7">MAD homolog</shortName>
        <shortName evidence="7">Mothers against DPP homolog</shortName>
    </recommendedName>
    <alternativeName>
        <fullName evidence="7">SMAD family member</fullName>
    </alternativeName>
</protein>
<dbReference type="InterPro" id="IPR003619">
    <property type="entry name" value="MAD_homology1_Dwarfin-type"/>
</dbReference>
<dbReference type="GO" id="GO:0030154">
    <property type="term" value="P:cell differentiation"/>
    <property type="evidence" value="ECO:0007669"/>
    <property type="project" value="TreeGrafter"/>
</dbReference>
<feature type="compositionally biased region" description="Basic and acidic residues" evidence="8">
    <location>
        <begin position="167"/>
        <end position="178"/>
    </location>
</feature>
<feature type="region of interest" description="Disordered" evidence="8">
    <location>
        <begin position="155"/>
        <end position="195"/>
    </location>
</feature>
<keyword evidence="4 7" id="KW-0805">Transcription regulation</keyword>
<evidence type="ECO:0000259" key="9">
    <source>
        <dbReference type="PROSITE" id="PS51075"/>
    </source>
</evidence>
<comment type="subcellular location">
    <subcellularLocation>
        <location evidence="7">Cytoplasm</location>
    </subcellularLocation>
    <subcellularLocation>
        <location evidence="7">Nucleus</location>
    </subcellularLocation>
</comment>
<dbReference type="GO" id="GO:0009791">
    <property type="term" value="P:post-embryonic development"/>
    <property type="evidence" value="ECO:0007669"/>
    <property type="project" value="UniProtKB-ARBA"/>
</dbReference>
<gene>
    <name evidence="11" type="ORF">NEZAVI_LOCUS9097</name>
</gene>
<dbReference type="GO" id="GO:0006357">
    <property type="term" value="P:regulation of transcription by RNA polymerase II"/>
    <property type="evidence" value="ECO:0007669"/>
    <property type="project" value="TreeGrafter"/>
</dbReference>
<keyword evidence="12" id="KW-1185">Reference proteome</keyword>
<keyword evidence="2" id="KW-0479">Metal-binding</keyword>
<dbReference type="PANTHER" id="PTHR13703:SF54">
    <property type="entry name" value="MOTHERS AGAINST DECAPENTAPLEGIC HOMOLOG"/>
    <property type="match status" value="1"/>
</dbReference>
<dbReference type="InterPro" id="IPR036578">
    <property type="entry name" value="SMAD_MH1_sf"/>
</dbReference>
<dbReference type="SMART" id="SM00524">
    <property type="entry name" value="DWB"/>
    <property type="match status" value="1"/>
</dbReference>
<proteinExistence type="inferred from homology"/>
<evidence type="ECO:0000256" key="4">
    <source>
        <dbReference type="ARBA" id="ARBA00023015"/>
    </source>
</evidence>
<evidence type="ECO:0000313" key="12">
    <source>
        <dbReference type="Proteomes" id="UP001152798"/>
    </source>
</evidence>
<dbReference type="GO" id="GO:0060395">
    <property type="term" value="P:SMAD protein signal transduction"/>
    <property type="evidence" value="ECO:0007669"/>
    <property type="project" value="TreeGrafter"/>
</dbReference>
<dbReference type="OrthoDB" id="5946219at2759"/>
<comment type="similarity">
    <text evidence="1 7">Belongs to the dwarfin/SMAD family.</text>
</comment>
<dbReference type="Gene3D" id="2.60.200.10">
    <property type="match status" value="1"/>
</dbReference>
<dbReference type="PANTHER" id="PTHR13703">
    <property type="entry name" value="SMAD"/>
    <property type="match status" value="1"/>
</dbReference>
<dbReference type="SMART" id="SM00523">
    <property type="entry name" value="DWA"/>
    <property type="match status" value="1"/>
</dbReference>
<dbReference type="Pfam" id="PF03166">
    <property type="entry name" value="MH2"/>
    <property type="match status" value="1"/>
</dbReference>
<evidence type="ECO:0000259" key="10">
    <source>
        <dbReference type="PROSITE" id="PS51076"/>
    </source>
</evidence>
<dbReference type="GO" id="GO:0051239">
    <property type="term" value="P:regulation of multicellular organismal process"/>
    <property type="evidence" value="ECO:0007669"/>
    <property type="project" value="UniProtKB-ARBA"/>
</dbReference>
<accession>A0A9P0MKA1</accession>
<evidence type="ECO:0000256" key="6">
    <source>
        <dbReference type="ARBA" id="ARBA00023242"/>
    </source>
</evidence>
<dbReference type="GO" id="GO:0046872">
    <property type="term" value="F:metal ion binding"/>
    <property type="evidence" value="ECO:0007669"/>
    <property type="project" value="UniProtKB-KW"/>
</dbReference>
<evidence type="ECO:0000256" key="2">
    <source>
        <dbReference type="ARBA" id="ARBA00022723"/>
    </source>
</evidence>
<sequence>MAAAPPRPQSVAGLGTSNISELPVLVPCRQLVCPVCRACPQRTSMFMFRRRRAALVRSLLKARVRKKDDDEVRNLLMKKLNEGQLEDLLRAVETRGGTASCIIVDTSADPAFLTCRNWRWPDLDSPCQLKKLPVCRSSLAEPCCNPFHWSRLYSPESPPPPPYSRFSSERLKPEDRAPSESSQLELRGSLSTNGEEVHPGWCRLAYWELSMRVGRQFPVHNQSVNVFWNLPHGDGLSLRTLAANEPQPPSAVLKARDKIGKGVTLSKEDDGIWAFNRSDCPIFVNSPALDDPDSRFFLVYRVPPGHCLNIYNGSPRAPRCQSGPIDLNSVRISFAKGWGPKYSRQDITACPVWLEILMAPCR</sequence>
<dbReference type="Proteomes" id="UP001152798">
    <property type="component" value="Chromosome 4"/>
</dbReference>
<dbReference type="GO" id="GO:0009653">
    <property type="term" value="P:anatomical structure morphogenesis"/>
    <property type="evidence" value="ECO:0007669"/>
    <property type="project" value="TreeGrafter"/>
</dbReference>
<evidence type="ECO:0000256" key="3">
    <source>
        <dbReference type="ARBA" id="ARBA00022833"/>
    </source>
</evidence>
<dbReference type="GO" id="GO:0050793">
    <property type="term" value="P:regulation of developmental process"/>
    <property type="evidence" value="ECO:0007669"/>
    <property type="project" value="UniProtKB-ARBA"/>
</dbReference>
<evidence type="ECO:0000256" key="8">
    <source>
        <dbReference type="SAM" id="MobiDB-lite"/>
    </source>
</evidence>
<feature type="domain" description="MH1" evidence="9">
    <location>
        <begin position="42"/>
        <end position="158"/>
    </location>
</feature>
<dbReference type="InterPro" id="IPR008984">
    <property type="entry name" value="SMAD_FHA_dom_sf"/>
</dbReference>
<dbReference type="Pfam" id="PF03165">
    <property type="entry name" value="MH1"/>
    <property type="match status" value="1"/>
</dbReference>
<evidence type="ECO:0000256" key="5">
    <source>
        <dbReference type="ARBA" id="ARBA00023163"/>
    </source>
</evidence>
<organism evidence="11 12">
    <name type="scientific">Nezara viridula</name>
    <name type="common">Southern green stink bug</name>
    <name type="synonym">Cimex viridulus</name>
    <dbReference type="NCBI Taxonomy" id="85310"/>
    <lineage>
        <taxon>Eukaryota</taxon>
        <taxon>Metazoa</taxon>
        <taxon>Ecdysozoa</taxon>
        <taxon>Arthropoda</taxon>
        <taxon>Hexapoda</taxon>
        <taxon>Insecta</taxon>
        <taxon>Pterygota</taxon>
        <taxon>Neoptera</taxon>
        <taxon>Paraneoptera</taxon>
        <taxon>Hemiptera</taxon>
        <taxon>Heteroptera</taxon>
        <taxon>Panheteroptera</taxon>
        <taxon>Pentatomomorpha</taxon>
        <taxon>Pentatomoidea</taxon>
        <taxon>Pentatomidae</taxon>
        <taxon>Pentatominae</taxon>
        <taxon>Nezara</taxon>
    </lineage>
</organism>
<dbReference type="InterPro" id="IPR013019">
    <property type="entry name" value="MAD_homology_MH1"/>
</dbReference>
<feature type="domain" description="MH2" evidence="10">
    <location>
        <begin position="201"/>
        <end position="362"/>
    </location>
</feature>
<dbReference type="GO" id="GO:0071144">
    <property type="term" value="C:heteromeric SMAD protein complex"/>
    <property type="evidence" value="ECO:0007669"/>
    <property type="project" value="TreeGrafter"/>
</dbReference>
<keyword evidence="7" id="KW-0963">Cytoplasm</keyword>
<dbReference type="EMBL" id="OV725080">
    <property type="protein sequence ID" value="CAH1399698.1"/>
    <property type="molecule type" value="Genomic_DNA"/>
</dbReference>
<feature type="compositionally biased region" description="Polar residues" evidence="8">
    <location>
        <begin position="179"/>
        <end position="194"/>
    </location>
</feature>
<dbReference type="InterPro" id="IPR001132">
    <property type="entry name" value="SMAD_dom_Dwarfin-type"/>
</dbReference>
<keyword evidence="5 7" id="KW-0804">Transcription</keyword>
<dbReference type="SUPFAM" id="SSF56366">
    <property type="entry name" value="SMAD MH1 domain"/>
    <property type="match status" value="1"/>
</dbReference>
<keyword evidence="6 7" id="KW-0539">Nucleus</keyword>
<dbReference type="AlphaFoldDB" id="A0A9P0MKA1"/>
<name>A0A9P0MKA1_NEZVI</name>
<evidence type="ECO:0000256" key="7">
    <source>
        <dbReference type="RuleBase" id="RU361195"/>
    </source>
</evidence>
<dbReference type="GO" id="GO:0140416">
    <property type="term" value="F:transcription regulator inhibitor activity"/>
    <property type="evidence" value="ECO:0007669"/>
    <property type="project" value="TreeGrafter"/>
</dbReference>
<dbReference type="PROSITE" id="PS51076">
    <property type="entry name" value="MH2"/>
    <property type="match status" value="1"/>
</dbReference>